<protein>
    <recommendedName>
        <fullName evidence="4">SnoaL-like domain-containing protein</fullName>
    </recommendedName>
</protein>
<reference evidence="2 3" key="1">
    <citation type="journal article" date="2012" name="Stand. Genomic Sci.">
        <title>Complete genome sequence of the sulfur compounds oxidizing chemolithoautotroph Sulfuricurvum kujiense type strain (YK-1(T)).</title>
        <authorList>
            <person name="Han C."/>
            <person name="Kotsyurbenko O."/>
            <person name="Chertkov O."/>
            <person name="Held B."/>
            <person name="Lapidus A."/>
            <person name="Nolan M."/>
            <person name="Lucas S."/>
            <person name="Hammon N."/>
            <person name="Deshpande S."/>
            <person name="Cheng J.F."/>
            <person name="Tapia R."/>
            <person name="Goodwin L.A."/>
            <person name="Pitluck S."/>
            <person name="Liolios K."/>
            <person name="Pagani I."/>
            <person name="Ivanova N."/>
            <person name="Mavromatis K."/>
            <person name="Mikhailova N."/>
            <person name="Pati A."/>
            <person name="Chen A."/>
            <person name="Palaniappan K."/>
            <person name="Land M."/>
            <person name="Hauser L."/>
            <person name="Chang Y.J."/>
            <person name="Jeffries C.D."/>
            <person name="Brambilla E.M."/>
            <person name="Rohde M."/>
            <person name="Spring S."/>
            <person name="Sikorski J."/>
            <person name="Goker M."/>
            <person name="Woyke T."/>
            <person name="Bristow J."/>
            <person name="Eisen J.A."/>
            <person name="Markowitz V."/>
            <person name="Hugenholtz P."/>
            <person name="Kyrpides N.C."/>
            <person name="Klenk H.P."/>
            <person name="Detter J.C."/>
        </authorList>
    </citation>
    <scope>NUCLEOTIDE SEQUENCE [LARGE SCALE GENOMIC DNA]</scope>
    <source>
        <strain evidence="3">ATCC BAA-921 / DSM 16994 / JCM 11577 / YK-1</strain>
    </source>
</reference>
<organism evidence="2 3">
    <name type="scientific">Sulfuricurvum kujiense (strain ATCC BAA-921 / DSM 16994 / JCM 11577 / YK-1)</name>
    <dbReference type="NCBI Taxonomy" id="709032"/>
    <lineage>
        <taxon>Bacteria</taxon>
        <taxon>Pseudomonadati</taxon>
        <taxon>Campylobacterota</taxon>
        <taxon>Epsilonproteobacteria</taxon>
        <taxon>Campylobacterales</taxon>
        <taxon>Sulfurimonadaceae</taxon>
        <taxon>Sulfuricurvum</taxon>
    </lineage>
</organism>
<evidence type="ECO:0000313" key="2">
    <source>
        <dbReference type="EMBL" id="ADR35226.1"/>
    </source>
</evidence>
<dbReference type="RefSeq" id="WP_013449838.1">
    <property type="nucleotide sequence ID" value="NC_014754.1"/>
</dbReference>
<gene>
    <name evidence="2" type="ordered locus">Sulku_2567</name>
</gene>
<dbReference type="OrthoDB" id="129343at2"/>
<proteinExistence type="predicted"/>
<accession>E4U3G0</accession>
<evidence type="ECO:0000313" key="3">
    <source>
        <dbReference type="Proteomes" id="UP000008721"/>
    </source>
</evidence>
<dbReference type="Gene3D" id="3.10.450.50">
    <property type="match status" value="2"/>
</dbReference>
<dbReference type="KEGG" id="sku:Sulku_2567"/>
<dbReference type="HOGENOM" id="CLU_073327_1_0_7"/>
<dbReference type="AlphaFoldDB" id="E4U3G0"/>
<dbReference type="SUPFAM" id="SSF54427">
    <property type="entry name" value="NTF2-like"/>
    <property type="match status" value="2"/>
</dbReference>
<geneLocation type="plasmid" evidence="2 3">
    <name>pSULKU01</name>
</geneLocation>
<sequence>MKKSKIVSALLFASFTATLFASNDALARNDQKAIEVLKSFENSDPKAILTWVSKDNFIQHDLSLQPGREGLLQSIKQSKKISLVRTIVDGNYVVLQSDYGDKIGFNVFRFDNGEIVEHWDNFETKQPLNPSGHSMIDGTTEITDRDKTQTNKALVQEFVETILMKGEKEKITKYIDANHYTQHNPHVADNLSGLQEALNAMAKNGWTMKYNKPYLILGEGNFVFIAAEGTFAGSEVSFSDIFRVNNGKIVEHWDVIGQLAPKSDRI</sequence>
<evidence type="ECO:0008006" key="4">
    <source>
        <dbReference type="Google" id="ProtNLM"/>
    </source>
</evidence>
<keyword evidence="3" id="KW-1185">Reference proteome</keyword>
<keyword evidence="1" id="KW-0732">Signal</keyword>
<keyword evidence="2" id="KW-0614">Plasmid</keyword>
<name>E4U3G0_SULKY</name>
<dbReference type="Proteomes" id="UP000008721">
    <property type="component" value="Plasmid pSULKU01"/>
</dbReference>
<dbReference type="eggNOG" id="COG4922">
    <property type="taxonomic scope" value="Bacteria"/>
</dbReference>
<evidence type="ECO:0000256" key="1">
    <source>
        <dbReference type="SAM" id="SignalP"/>
    </source>
</evidence>
<feature type="signal peptide" evidence="1">
    <location>
        <begin position="1"/>
        <end position="21"/>
    </location>
</feature>
<dbReference type="EMBL" id="CP002356">
    <property type="protein sequence ID" value="ADR35226.1"/>
    <property type="molecule type" value="Genomic_DNA"/>
</dbReference>
<feature type="chain" id="PRO_5003187576" description="SnoaL-like domain-containing protein" evidence="1">
    <location>
        <begin position="22"/>
        <end position="266"/>
    </location>
</feature>
<dbReference type="InterPro" id="IPR032710">
    <property type="entry name" value="NTF2-like_dom_sf"/>
</dbReference>